<comment type="caution">
    <text evidence="2">The sequence shown here is derived from an EMBL/GenBank/DDBJ whole genome shotgun (WGS) entry which is preliminary data.</text>
</comment>
<dbReference type="InterPro" id="IPR003848">
    <property type="entry name" value="DUF218"/>
</dbReference>
<evidence type="ECO:0000313" key="2">
    <source>
        <dbReference type="EMBL" id="GAC84604.1"/>
    </source>
</evidence>
<accession>A0ABQ0IM06</accession>
<gene>
    <name evidence="2" type="ORF">GP2_024_00310</name>
</gene>
<evidence type="ECO:0000313" key="3">
    <source>
        <dbReference type="Proteomes" id="UP000035021"/>
    </source>
</evidence>
<organism evidence="2 3">
    <name type="scientific">Gordonia paraffinivorans NBRC 108238</name>
    <dbReference type="NCBI Taxonomy" id="1223543"/>
    <lineage>
        <taxon>Bacteria</taxon>
        <taxon>Bacillati</taxon>
        <taxon>Actinomycetota</taxon>
        <taxon>Actinomycetes</taxon>
        <taxon>Mycobacteriales</taxon>
        <taxon>Gordoniaceae</taxon>
        <taxon>Gordonia</taxon>
    </lineage>
</organism>
<dbReference type="Proteomes" id="UP000035021">
    <property type="component" value="Unassembled WGS sequence"/>
</dbReference>
<sequence length="178" mass="19577">MALCVLVVVVVGGGALGFQLFTRVHDDPLRPADVIVVLGGEHDGREDHGIELARKGYADQVLISDPYRPYTDADAMMPRVCASGTRDITVTCFEPDPSTTRGDAMFVRDMARRHGWQSVIVVTWSYHLVRARYIFGQCFDGDVIMHAVPRDYSPNPVLWGAVYAYQYGGLAKAAVLGC</sequence>
<reference evidence="2 3" key="1">
    <citation type="submission" date="2013-02" db="EMBL/GenBank/DDBJ databases">
        <title>Whole genome shotgun sequence of Gordonia paraffinivorans NBRC 108238.</title>
        <authorList>
            <person name="Isaki-Nakamura S."/>
            <person name="Hosoyama A."/>
            <person name="Tsuchikane K."/>
            <person name="Ando Y."/>
            <person name="Baba S."/>
            <person name="Ohji S."/>
            <person name="Hamada M."/>
            <person name="Tamura T."/>
            <person name="Yamazoe A."/>
            <person name="Yamazaki S."/>
            <person name="Fujita N."/>
        </authorList>
    </citation>
    <scope>NUCLEOTIDE SEQUENCE [LARGE SCALE GENOMIC DNA]</scope>
    <source>
        <strain evidence="2 3">NBRC 108238</strain>
    </source>
</reference>
<dbReference type="EMBL" id="BAOQ01000024">
    <property type="protein sequence ID" value="GAC84604.1"/>
    <property type="molecule type" value="Genomic_DNA"/>
</dbReference>
<dbReference type="Pfam" id="PF02698">
    <property type="entry name" value="DUF218"/>
    <property type="match status" value="1"/>
</dbReference>
<name>A0ABQ0IM06_9ACTN</name>
<protein>
    <recommendedName>
        <fullName evidence="1">DUF218 domain-containing protein</fullName>
    </recommendedName>
</protein>
<feature type="domain" description="DUF218" evidence="1">
    <location>
        <begin position="33"/>
        <end position="148"/>
    </location>
</feature>
<keyword evidence="3" id="KW-1185">Reference proteome</keyword>
<proteinExistence type="predicted"/>
<evidence type="ECO:0000259" key="1">
    <source>
        <dbReference type="Pfam" id="PF02698"/>
    </source>
</evidence>
<dbReference type="CDD" id="cd06259">
    <property type="entry name" value="YdcF-like"/>
    <property type="match status" value="1"/>
</dbReference>